<dbReference type="Proteomes" id="UP000325218">
    <property type="component" value="Unassembled WGS sequence"/>
</dbReference>
<keyword evidence="2" id="KW-1185">Reference proteome</keyword>
<dbReference type="EMBL" id="VSDO01000003">
    <property type="protein sequence ID" value="TYA12402.1"/>
    <property type="molecule type" value="Genomic_DNA"/>
</dbReference>
<dbReference type="OrthoDB" id="2506770at2"/>
<dbReference type="PANTHER" id="PTHR45982:SF1">
    <property type="entry name" value="REGULATOR OF CHROMOSOME CONDENSATION"/>
    <property type="match status" value="1"/>
</dbReference>
<protein>
    <recommendedName>
        <fullName evidence="3">Chromosome condensation regulator RCC1</fullName>
    </recommendedName>
</protein>
<evidence type="ECO:0000313" key="1">
    <source>
        <dbReference type="EMBL" id="TYA12402.1"/>
    </source>
</evidence>
<dbReference type="SUPFAM" id="SSF50985">
    <property type="entry name" value="RCC1/BLIP-II"/>
    <property type="match status" value="1"/>
</dbReference>
<dbReference type="AlphaFoldDB" id="A0A5D0CRK8"/>
<dbReference type="Gene3D" id="2.130.10.30">
    <property type="entry name" value="Regulator of chromosome condensation 1/beta-lactamase-inhibitor protein II"/>
    <property type="match status" value="2"/>
</dbReference>
<name>A0A5D0CRK8_9BACL</name>
<gene>
    <name evidence="1" type="ORF">FRY98_17055</name>
</gene>
<dbReference type="Pfam" id="PF13540">
    <property type="entry name" value="RCC1_2"/>
    <property type="match status" value="2"/>
</dbReference>
<comment type="caution">
    <text evidence="1">The sequence shown here is derived from an EMBL/GenBank/DDBJ whole genome shotgun (WGS) entry which is preliminary data.</text>
</comment>
<accession>A0A5D0CRK8</accession>
<reference evidence="1 2" key="1">
    <citation type="submission" date="2019-08" db="EMBL/GenBank/DDBJ databases">
        <title>Genome sequencing of Paenibacillus faecis DSM 23593(T).</title>
        <authorList>
            <person name="Kook J.-K."/>
            <person name="Park S.-N."/>
            <person name="Lim Y.K."/>
        </authorList>
    </citation>
    <scope>NUCLEOTIDE SEQUENCE [LARGE SCALE GENOMIC DNA]</scope>
    <source>
        <strain evidence="1 2">DSM 23593</strain>
    </source>
</reference>
<dbReference type="InterPro" id="IPR009091">
    <property type="entry name" value="RCC1/BLIP-II"/>
</dbReference>
<proteinExistence type="predicted"/>
<dbReference type="PANTHER" id="PTHR45982">
    <property type="entry name" value="REGULATOR OF CHROMOSOME CONDENSATION"/>
    <property type="match status" value="1"/>
</dbReference>
<evidence type="ECO:0000313" key="2">
    <source>
        <dbReference type="Proteomes" id="UP000325218"/>
    </source>
</evidence>
<dbReference type="RefSeq" id="WP_148454102.1">
    <property type="nucleotide sequence ID" value="NZ_VSDO01000003.1"/>
</dbReference>
<organism evidence="1 2">
    <name type="scientific">Paenibacillus faecis</name>
    <dbReference type="NCBI Taxonomy" id="862114"/>
    <lineage>
        <taxon>Bacteria</taxon>
        <taxon>Bacillati</taxon>
        <taxon>Bacillota</taxon>
        <taxon>Bacilli</taxon>
        <taxon>Bacillales</taxon>
        <taxon>Paenibacillaceae</taxon>
        <taxon>Paenibacillus</taxon>
    </lineage>
</organism>
<sequence length="503" mass="55805">MGSRLRGLTILVVMALIFPFMPISVQPVQAIGEKIEIFTQRNEDNSVLVEGLAEASSVKIELKDEDEKPFFSSTVQVNKEGYYQLKTPPFNEEVFKPSRHSKYNYGVGVYVSVPGGAQAATTLPDFRDRYESPSPYEKYREGYQEPKPVKFEQYGVGAQAPIAKEPIQLKAVDSPISVAASESHTLALGKDGRLYGWGKNTSREINESEMPVLPPTLITTDKTIKKIEAGEKFSLYITTDGELYGWGDLNHLGVKTITGKPTKITLISEPIVDMNAFNRGVALLTKSGNVYQLGGVGWANDEAREFVRNHFRQIVIKDAVSVSMSNMKGYALKKDGTLWSWNNSIVEGQTTQAEQIAGFKDIQKFDAANTNDEYIIAIDSKGDLWGYGDNSARQLGQKVPSKLGKPTNITNMALRYNKQTGWSAAGKKLNYTAVSLNVNGVLLLTENHEMLTYNTYPRLGDLNKNVSYIENTSRNMYWISGGKLWVWGNGNEYGQQGIGVKAK</sequence>
<dbReference type="InterPro" id="IPR051553">
    <property type="entry name" value="Ran_GTPase-activating"/>
</dbReference>
<evidence type="ECO:0008006" key="3">
    <source>
        <dbReference type="Google" id="ProtNLM"/>
    </source>
</evidence>
<dbReference type="PROSITE" id="PS50012">
    <property type="entry name" value="RCC1_3"/>
    <property type="match status" value="1"/>
</dbReference>
<dbReference type="InterPro" id="IPR000408">
    <property type="entry name" value="Reg_chr_condens"/>
</dbReference>